<evidence type="ECO:0000313" key="1">
    <source>
        <dbReference type="EMBL" id="TIX49632.1"/>
    </source>
</evidence>
<keyword evidence="2" id="KW-1185">Reference proteome</keyword>
<evidence type="ECO:0000313" key="2">
    <source>
        <dbReference type="Proteomes" id="UP000309389"/>
    </source>
</evidence>
<proteinExistence type="predicted"/>
<evidence type="ECO:0008006" key="3">
    <source>
        <dbReference type="Google" id="ProtNLM"/>
    </source>
</evidence>
<comment type="caution">
    <text evidence="1">The sequence shown here is derived from an EMBL/GenBank/DDBJ whole genome shotgun (WGS) entry which is preliminary data.</text>
</comment>
<reference evidence="1 2" key="1">
    <citation type="submission" date="2019-04" db="EMBL/GenBank/DDBJ databases">
        <title>Altererythrobacter aquimixticola sp. nov., isolated from sediment of junction between the ocean and a freshwater spring.</title>
        <authorList>
            <person name="Yoon J.-H."/>
        </authorList>
    </citation>
    <scope>NUCLEOTIDE SEQUENCE [LARGE SCALE GENOMIC DNA]</scope>
    <source>
        <strain evidence="1 2">SSKS-13</strain>
    </source>
</reference>
<organism evidence="1 2">
    <name type="scientific">Alteraurantiacibacter aquimixticola</name>
    <dbReference type="NCBI Taxonomy" id="2489173"/>
    <lineage>
        <taxon>Bacteria</taxon>
        <taxon>Pseudomonadati</taxon>
        <taxon>Pseudomonadota</taxon>
        <taxon>Alphaproteobacteria</taxon>
        <taxon>Sphingomonadales</taxon>
        <taxon>Erythrobacteraceae</taxon>
        <taxon>Alteraurantiacibacter</taxon>
    </lineage>
</organism>
<dbReference type="OrthoDB" id="1907165at2"/>
<name>A0A4T3F0D0_9SPHN</name>
<dbReference type="EMBL" id="SSHH01000003">
    <property type="protein sequence ID" value="TIX49632.1"/>
    <property type="molecule type" value="Genomic_DNA"/>
</dbReference>
<dbReference type="AlphaFoldDB" id="A0A4T3F0D0"/>
<gene>
    <name evidence="1" type="ORF">E5222_12440</name>
</gene>
<accession>A0A4T3F0D0</accession>
<protein>
    <recommendedName>
        <fullName evidence="3">Phage late control D family protein</fullName>
    </recommendedName>
</protein>
<dbReference type="Proteomes" id="UP000309389">
    <property type="component" value="Unassembled WGS sequence"/>
</dbReference>
<sequence>MTAEIIQLSEQRNAFYAPAFEVFMFGEAPPPDVNSDSPNYPPDLSGAVRNIVEVKYEDGLERIDGFTLTVNNWDAERQVPIYFGHGEARRNASGNRIAGSREHPDVFEPGNELVLSMGYTNDTRTMVIGMVTSVDVQFAESGHSKLVVSGLNVLEKLRRQQYTWSWPDDGSADIRDSDVALLLSPPADETQHKPGLGIRVAVDEAAQGREPRVSNIFMNNQYPIVFLMQRARARGYQVVLRDSEDYDDAGNPFPELYFGPTDLEREITYVLEWGKSLVSFHPTYSNSRQLFAVKVCGWDRAAKQSIEVRKTLDDLPETDCPNRDHIAVARLANREEVIAEPPARTVAEATETALRALRQNHERMVEASGACVGLPDLRSGKTVHIRGTGWHFDGIYTVLTTSHVINEQGYRTSFTARRVNPLPPEPASGGGA</sequence>
<dbReference type="RefSeq" id="WP_136694109.1">
    <property type="nucleotide sequence ID" value="NZ_SSHH01000003.1"/>
</dbReference>